<dbReference type="AlphaFoldDB" id="A0A3N4LM95"/>
<evidence type="ECO:0000313" key="2">
    <source>
        <dbReference type="EMBL" id="RPB23950.1"/>
    </source>
</evidence>
<gene>
    <name evidence="2" type="ORF">L211DRAFT_197504</name>
</gene>
<keyword evidence="3" id="KW-1185">Reference proteome</keyword>
<dbReference type="OrthoDB" id="10624063at2759"/>
<accession>A0A3N4LM95</accession>
<evidence type="ECO:0000256" key="1">
    <source>
        <dbReference type="SAM" id="MobiDB-lite"/>
    </source>
</evidence>
<feature type="compositionally biased region" description="Low complexity" evidence="1">
    <location>
        <begin position="85"/>
        <end position="102"/>
    </location>
</feature>
<organism evidence="2 3">
    <name type="scientific">Terfezia boudieri ATCC MYA-4762</name>
    <dbReference type="NCBI Taxonomy" id="1051890"/>
    <lineage>
        <taxon>Eukaryota</taxon>
        <taxon>Fungi</taxon>
        <taxon>Dikarya</taxon>
        <taxon>Ascomycota</taxon>
        <taxon>Pezizomycotina</taxon>
        <taxon>Pezizomycetes</taxon>
        <taxon>Pezizales</taxon>
        <taxon>Pezizaceae</taxon>
        <taxon>Terfezia</taxon>
    </lineage>
</organism>
<feature type="region of interest" description="Disordered" evidence="1">
    <location>
        <begin position="34"/>
        <end position="58"/>
    </location>
</feature>
<dbReference type="InParanoid" id="A0A3N4LM95"/>
<evidence type="ECO:0000313" key="3">
    <source>
        <dbReference type="Proteomes" id="UP000267821"/>
    </source>
</evidence>
<proteinExistence type="predicted"/>
<dbReference type="EMBL" id="ML121543">
    <property type="protein sequence ID" value="RPB23950.1"/>
    <property type="molecule type" value="Genomic_DNA"/>
</dbReference>
<dbReference type="Proteomes" id="UP000267821">
    <property type="component" value="Unassembled WGS sequence"/>
</dbReference>
<feature type="region of interest" description="Disordered" evidence="1">
    <location>
        <begin position="79"/>
        <end position="109"/>
    </location>
</feature>
<reference evidence="2 3" key="1">
    <citation type="journal article" date="2018" name="Nat. Ecol. Evol.">
        <title>Pezizomycetes genomes reveal the molecular basis of ectomycorrhizal truffle lifestyle.</title>
        <authorList>
            <person name="Murat C."/>
            <person name="Payen T."/>
            <person name="Noel B."/>
            <person name="Kuo A."/>
            <person name="Morin E."/>
            <person name="Chen J."/>
            <person name="Kohler A."/>
            <person name="Krizsan K."/>
            <person name="Balestrini R."/>
            <person name="Da Silva C."/>
            <person name="Montanini B."/>
            <person name="Hainaut M."/>
            <person name="Levati E."/>
            <person name="Barry K.W."/>
            <person name="Belfiori B."/>
            <person name="Cichocki N."/>
            <person name="Clum A."/>
            <person name="Dockter R.B."/>
            <person name="Fauchery L."/>
            <person name="Guy J."/>
            <person name="Iotti M."/>
            <person name="Le Tacon F."/>
            <person name="Lindquist E.A."/>
            <person name="Lipzen A."/>
            <person name="Malagnac F."/>
            <person name="Mello A."/>
            <person name="Molinier V."/>
            <person name="Miyauchi S."/>
            <person name="Poulain J."/>
            <person name="Riccioni C."/>
            <person name="Rubini A."/>
            <person name="Sitrit Y."/>
            <person name="Splivallo R."/>
            <person name="Traeger S."/>
            <person name="Wang M."/>
            <person name="Zifcakova L."/>
            <person name="Wipf D."/>
            <person name="Zambonelli A."/>
            <person name="Paolocci F."/>
            <person name="Nowrousian M."/>
            <person name="Ottonello S."/>
            <person name="Baldrian P."/>
            <person name="Spatafora J.W."/>
            <person name="Henrissat B."/>
            <person name="Nagy L.G."/>
            <person name="Aury J.M."/>
            <person name="Wincker P."/>
            <person name="Grigoriev I.V."/>
            <person name="Bonfante P."/>
            <person name="Martin F.M."/>
        </authorList>
    </citation>
    <scope>NUCLEOTIDE SEQUENCE [LARGE SCALE GENOMIC DNA]</scope>
    <source>
        <strain evidence="2 3">ATCC MYA-4762</strain>
    </source>
</reference>
<protein>
    <submittedName>
        <fullName evidence="2">Uncharacterized protein</fullName>
    </submittedName>
</protein>
<sequence length="155" mass="17008">MSPLMRFQMLSLASNNQLEDTQHDGGDTALIMSNNKKRKLSRASEHKTSEPTETCSYCQKHGGNPVGYAWQECRKLKVSKDKAENNQSPPSNRQNPQKPSSSKQGASNQTLIAGAAGTLVSTDLPQEMVTGILITSYGTQLGRKIVGERSWKNGW</sequence>
<name>A0A3N4LM95_9PEZI</name>